<feature type="region of interest" description="Disordered" evidence="1">
    <location>
        <begin position="175"/>
        <end position="197"/>
    </location>
</feature>
<keyword evidence="3" id="KW-1185">Reference proteome</keyword>
<gene>
    <name evidence="2" type="ORF">SERLA73DRAFT_151837</name>
</gene>
<proteinExistence type="predicted"/>
<accession>F8PT18</accession>
<dbReference type="InParanoid" id="F8PT18"/>
<name>F8PT18_SERL3</name>
<sequence length="197" mass="22097">MPAEYDSVCKWAYVSYSGDDIVRHKQYLVLYKLLRDSEEDILVFSADSMCLTSETGTASVDLGDLDQGDLYISHWVFTRASITLHSRFLANKKSNSINFQIAYKKAHNGHKYFKCHLVLTHILQLIPVRVLNELCPSKSVRQEQDTETLNKPVQRIVLSGPTFLSAAEESKQMEVSEDLIVGNETGGSSSINHATTP</sequence>
<dbReference type="AlphaFoldDB" id="F8PT18"/>
<reference evidence="3" key="1">
    <citation type="journal article" date="2011" name="Science">
        <title>The plant cell wall-decomposing machinery underlies the functional diversity of forest fungi.</title>
        <authorList>
            <person name="Eastwood D.C."/>
            <person name="Floudas D."/>
            <person name="Binder M."/>
            <person name="Majcherczyk A."/>
            <person name="Schneider P."/>
            <person name="Aerts A."/>
            <person name="Asiegbu F.O."/>
            <person name="Baker S.E."/>
            <person name="Barry K."/>
            <person name="Bendiksby M."/>
            <person name="Blumentritt M."/>
            <person name="Coutinho P.M."/>
            <person name="Cullen D."/>
            <person name="de Vries R.P."/>
            <person name="Gathman A."/>
            <person name="Goodell B."/>
            <person name="Henrissat B."/>
            <person name="Ihrmark K."/>
            <person name="Kauserud H."/>
            <person name="Kohler A."/>
            <person name="LaButti K."/>
            <person name="Lapidus A."/>
            <person name="Lavin J.L."/>
            <person name="Lee Y.-H."/>
            <person name="Lindquist E."/>
            <person name="Lilly W."/>
            <person name="Lucas S."/>
            <person name="Morin E."/>
            <person name="Murat C."/>
            <person name="Oguiza J.A."/>
            <person name="Park J."/>
            <person name="Pisabarro A.G."/>
            <person name="Riley R."/>
            <person name="Rosling A."/>
            <person name="Salamov A."/>
            <person name="Schmidt O."/>
            <person name="Schmutz J."/>
            <person name="Skrede I."/>
            <person name="Stenlid J."/>
            <person name="Wiebenga A."/>
            <person name="Xie X."/>
            <person name="Kuees U."/>
            <person name="Hibbett D.S."/>
            <person name="Hoffmeister D."/>
            <person name="Hoegberg N."/>
            <person name="Martin F."/>
            <person name="Grigoriev I.V."/>
            <person name="Watkinson S.C."/>
        </authorList>
    </citation>
    <scope>NUCLEOTIDE SEQUENCE [LARGE SCALE GENOMIC DNA]</scope>
    <source>
        <strain evidence="3">strain S7.3</strain>
    </source>
</reference>
<protein>
    <submittedName>
        <fullName evidence="2">Uncharacterized protein</fullName>
    </submittedName>
</protein>
<dbReference type="HOGENOM" id="CLU_1384915_0_0_1"/>
<dbReference type="Proteomes" id="UP000008063">
    <property type="component" value="Unassembled WGS sequence"/>
</dbReference>
<evidence type="ECO:0000313" key="2">
    <source>
        <dbReference type="EMBL" id="EGO01393.1"/>
    </source>
</evidence>
<feature type="compositionally biased region" description="Polar residues" evidence="1">
    <location>
        <begin position="186"/>
        <end position="197"/>
    </location>
</feature>
<evidence type="ECO:0000256" key="1">
    <source>
        <dbReference type="SAM" id="MobiDB-lite"/>
    </source>
</evidence>
<dbReference type="EMBL" id="GL945478">
    <property type="protein sequence ID" value="EGO01393.1"/>
    <property type="molecule type" value="Genomic_DNA"/>
</dbReference>
<evidence type="ECO:0000313" key="3">
    <source>
        <dbReference type="Proteomes" id="UP000008063"/>
    </source>
</evidence>
<organism evidence="3">
    <name type="scientific">Serpula lacrymans var. lacrymans (strain S7.3)</name>
    <name type="common">Dry rot fungus</name>
    <dbReference type="NCBI Taxonomy" id="936435"/>
    <lineage>
        <taxon>Eukaryota</taxon>
        <taxon>Fungi</taxon>
        <taxon>Dikarya</taxon>
        <taxon>Basidiomycota</taxon>
        <taxon>Agaricomycotina</taxon>
        <taxon>Agaricomycetes</taxon>
        <taxon>Agaricomycetidae</taxon>
        <taxon>Boletales</taxon>
        <taxon>Coniophorineae</taxon>
        <taxon>Serpulaceae</taxon>
        <taxon>Serpula</taxon>
    </lineage>
</organism>